<feature type="domain" description="Carrier" evidence="1">
    <location>
        <begin position="1"/>
        <end position="75"/>
    </location>
</feature>
<evidence type="ECO:0000313" key="2">
    <source>
        <dbReference type="EMBL" id="MBO8426585.1"/>
    </source>
</evidence>
<gene>
    <name evidence="2" type="ORF">IAC61_04615</name>
</gene>
<dbReference type="Pfam" id="PF00550">
    <property type="entry name" value="PP-binding"/>
    <property type="match status" value="1"/>
</dbReference>
<reference evidence="2" key="1">
    <citation type="submission" date="2020-10" db="EMBL/GenBank/DDBJ databases">
        <authorList>
            <person name="Gilroy R."/>
        </authorList>
    </citation>
    <scope>NUCLEOTIDE SEQUENCE</scope>
    <source>
        <strain evidence="2">17113</strain>
    </source>
</reference>
<accession>A0A9D9DGH9</accession>
<comment type="caution">
    <text evidence="2">The sequence shown here is derived from an EMBL/GenBank/DDBJ whole genome shotgun (WGS) entry which is preliminary data.</text>
</comment>
<evidence type="ECO:0000313" key="3">
    <source>
        <dbReference type="Proteomes" id="UP000823634"/>
    </source>
</evidence>
<dbReference type="PROSITE" id="PS50075">
    <property type="entry name" value="CARRIER"/>
    <property type="match status" value="1"/>
</dbReference>
<dbReference type="SUPFAM" id="SSF47336">
    <property type="entry name" value="ACP-like"/>
    <property type="match status" value="1"/>
</dbReference>
<dbReference type="EMBL" id="JADINA010000029">
    <property type="protein sequence ID" value="MBO8426585.1"/>
    <property type="molecule type" value="Genomic_DNA"/>
</dbReference>
<organism evidence="2 3">
    <name type="scientific">Candidatus Alloenteromonas pullistercoris</name>
    <dbReference type="NCBI Taxonomy" id="2840785"/>
    <lineage>
        <taxon>Bacteria</taxon>
        <taxon>Bacillati</taxon>
        <taxon>Bacillota</taxon>
        <taxon>Bacillota incertae sedis</taxon>
        <taxon>Candidatus Alloenteromonas</taxon>
    </lineage>
</organism>
<dbReference type="InterPro" id="IPR036736">
    <property type="entry name" value="ACP-like_sf"/>
</dbReference>
<sequence length="76" mass="8554">MAKITMNEIRSMFAERLNLESVDESKGLKDLGLDSLDVVEMCLDLEDKANIQFNNEELASFKTVGDLFKAIEKKIG</sequence>
<dbReference type="Proteomes" id="UP000823634">
    <property type="component" value="Unassembled WGS sequence"/>
</dbReference>
<protein>
    <submittedName>
        <fullName evidence="2">Acyl carrier protein</fullName>
    </submittedName>
</protein>
<dbReference type="AlphaFoldDB" id="A0A9D9DGH9"/>
<reference evidence="2" key="2">
    <citation type="journal article" date="2021" name="PeerJ">
        <title>Extensive microbial diversity within the chicken gut microbiome revealed by metagenomics and culture.</title>
        <authorList>
            <person name="Gilroy R."/>
            <person name="Ravi A."/>
            <person name="Getino M."/>
            <person name="Pursley I."/>
            <person name="Horton D.L."/>
            <person name="Alikhan N.F."/>
            <person name="Baker D."/>
            <person name="Gharbi K."/>
            <person name="Hall N."/>
            <person name="Watson M."/>
            <person name="Adriaenssens E.M."/>
            <person name="Foster-Nyarko E."/>
            <person name="Jarju S."/>
            <person name="Secka A."/>
            <person name="Antonio M."/>
            <person name="Oren A."/>
            <person name="Chaudhuri R.R."/>
            <person name="La Ragione R."/>
            <person name="Hildebrand F."/>
            <person name="Pallen M.J."/>
        </authorList>
    </citation>
    <scope>NUCLEOTIDE SEQUENCE</scope>
    <source>
        <strain evidence="2">17113</strain>
    </source>
</reference>
<dbReference type="InterPro" id="IPR009081">
    <property type="entry name" value="PP-bd_ACP"/>
</dbReference>
<evidence type="ECO:0000259" key="1">
    <source>
        <dbReference type="PROSITE" id="PS50075"/>
    </source>
</evidence>
<dbReference type="Gene3D" id="1.10.1200.10">
    <property type="entry name" value="ACP-like"/>
    <property type="match status" value="1"/>
</dbReference>
<name>A0A9D9DGH9_9FIRM</name>
<proteinExistence type="predicted"/>